<evidence type="ECO:0000256" key="5">
    <source>
        <dbReference type="ARBA" id="ARBA00023136"/>
    </source>
</evidence>
<feature type="transmembrane region" description="Helical" evidence="6">
    <location>
        <begin position="183"/>
        <end position="206"/>
    </location>
</feature>
<dbReference type="InterPro" id="IPR000620">
    <property type="entry name" value="EamA_dom"/>
</dbReference>
<proteinExistence type="inferred from homology"/>
<feature type="transmembrane region" description="Helical" evidence="6">
    <location>
        <begin position="96"/>
        <end position="117"/>
    </location>
</feature>
<evidence type="ECO:0000256" key="6">
    <source>
        <dbReference type="SAM" id="Phobius"/>
    </source>
</evidence>
<evidence type="ECO:0000313" key="9">
    <source>
        <dbReference type="Proteomes" id="UP001499930"/>
    </source>
</evidence>
<feature type="transmembrane region" description="Helical" evidence="6">
    <location>
        <begin position="150"/>
        <end position="171"/>
    </location>
</feature>
<comment type="caution">
    <text evidence="8">The sequence shown here is derived from an EMBL/GenBank/DDBJ whole genome shotgun (WGS) entry which is preliminary data.</text>
</comment>
<feature type="transmembrane region" description="Helical" evidence="6">
    <location>
        <begin position="34"/>
        <end position="55"/>
    </location>
</feature>
<comment type="similarity">
    <text evidence="2">Belongs to the EamA transporter family.</text>
</comment>
<dbReference type="SUPFAM" id="SSF103481">
    <property type="entry name" value="Multidrug resistance efflux transporter EmrE"/>
    <property type="match status" value="2"/>
</dbReference>
<feature type="domain" description="EamA" evidence="7">
    <location>
        <begin position="150"/>
        <end position="288"/>
    </location>
</feature>
<evidence type="ECO:0000256" key="2">
    <source>
        <dbReference type="ARBA" id="ARBA00007362"/>
    </source>
</evidence>
<evidence type="ECO:0000259" key="7">
    <source>
        <dbReference type="Pfam" id="PF00892"/>
    </source>
</evidence>
<keyword evidence="9" id="KW-1185">Reference proteome</keyword>
<dbReference type="InterPro" id="IPR050638">
    <property type="entry name" value="AA-Vitamin_Transporters"/>
</dbReference>
<protein>
    <submittedName>
        <fullName evidence="8">EamA family transporter</fullName>
    </submittedName>
</protein>
<feature type="domain" description="EamA" evidence="7">
    <location>
        <begin position="10"/>
        <end position="139"/>
    </location>
</feature>
<keyword evidence="4 6" id="KW-1133">Transmembrane helix</keyword>
<dbReference type="Proteomes" id="UP001499930">
    <property type="component" value="Unassembled WGS sequence"/>
</dbReference>
<name>A0ABP6LLH2_9ACTN</name>
<keyword evidence="3 6" id="KW-0812">Transmembrane</keyword>
<dbReference type="EMBL" id="BAAAWD010000033">
    <property type="protein sequence ID" value="GAA3042862.1"/>
    <property type="molecule type" value="Genomic_DNA"/>
</dbReference>
<evidence type="ECO:0000256" key="3">
    <source>
        <dbReference type="ARBA" id="ARBA00022692"/>
    </source>
</evidence>
<dbReference type="PANTHER" id="PTHR32322">
    <property type="entry name" value="INNER MEMBRANE TRANSPORTER"/>
    <property type="match status" value="1"/>
</dbReference>
<keyword evidence="5 6" id="KW-0472">Membrane</keyword>
<feature type="transmembrane region" description="Helical" evidence="6">
    <location>
        <begin position="124"/>
        <end position="144"/>
    </location>
</feature>
<feature type="transmembrane region" description="Helical" evidence="6">
    <location>
        <begin position="248"/>
        <end position="267"/>
    </location>
</feature>
<dbReference type="Pfam" id="PF00892">
    <property type="entry name" value="EamA"/>
    <property type="match status" value="2"/>
</dbReference>
<gene>
    <name evidence="8" type="ORF">GCM10017559_85130</name>
</gene>
<dbReference type="RefSeq" id="WP_344908604.1">
    <property type="nucleotide sequence ID" value="NZ_BAAAWD010000033.1"/>
</dbReference>
<comment type="subcellular location">
    <subcellularLocation>
        <location evidence="1">Membrane</location>
        <topology evidence="1">Multi-pass membrane protein</topology>
    </subcellularLocation>
</comment>
<sequence length="355" mass="35919">MRDIRPIVTSAVAPVVWGTTYLVTTELLPAHRPLLAGAVRALPAGLLLCAAVAVFAGRLALPRGAWWWRSAVLGTLNIGLFFALLFVAAYRLPGGVASVLGGLAPFAVAAMAFPLLGERPAPRAMVAAVIGIIGVALLVLRSAVVLDPLGLAAAVGGVVTMSLGTVLGRRWGTPEGYANRSTALLALTGWQLAAGGLLLLPATLVVEGPPPALTGTNLAGFGYLSVVGTALAYFLWFRGVTSLAPIRLTLLGLLSPVVAAGLGWAVLGQALSAGQLAGAAGVLGAVLLGASARPAGTRPAEDVRVDVRAGAGRAESVRPGVAVAAGGGSAEDRDRVWPALSGRPLPCQEVEYPAR</sequence>
<feature type="transmembrane region" description="Helical" evidence="6">
    <location>
        <begin position="7"/>
        <end position="28"/>
    </location>
</feature>
<organism evidence="8 9">
    <name type="scientific">Streptosporangium longisporum</name>
    <dbReference type="NCBI Taxonomy" id="46187"/>
    <lineage>
        <taxon>Bacteria</taxon>
        <taxon>Bacillati</taxon>
        <taxon>Actinomycetota</taxon>
        <taxon>Actinomycetes</taxon>
        <taxon>Streptosporangiales</taxon>
        <taxon>Streptosporangiaceae</taxon>
        <taxon>Streptosporangium</taxon>
    </lineage>
</organism>
<reference evidence="9" key="1">
    <citation type="journal article" date="2019" name="Int. J. Syst. Evol. Microbiol.">
        <title>The Global Catalogue of Microorganisms (GCM) 10K type strain sequencing project: providing services to taxonomists for standard genome sequencing and annotation.</title>
        <authorList>
            <consortium name="The Broad Institute Genomics Platform"/>
            <consortium name="The Broad Institute Genome Sequencing Center for Infectious Disease"/>
            <person name="Wu L."/>
            <person name="Ma J."/>
        </authorList>
    </citation>
    <scope>NUCLEOTIDE SEQUENCE [LARGE SCALE GENOMIC DNA]</scope>
    <source>
        <strain evidence="9">JCM 3106</strain>
    </source>
</reference>
<feature type="transmembrane region" description="Helical" evidence="6">
    <location>
        <begin position="273"/>
        <end position="290"/>
    </location>
</feature>
<evidence type="ECO:0000256" key="4">
    <source>
        <dbReference type="ARBA" id="ARBA00022989"/>
    </source>
</evidence>
<feature type="transmembrane region" description="Helical" evidence="6">
    <location>
        <begin position="67"/>
        <end position="90"/>
    </location>
</feature>
<evidence type="ECO:0000256" key="1">
    <source>
        <dbReference type="ARBA" id="ARBA00004141"/>
    </source>
</evidence>
<feature type="transmembrane region" description="Helical" evidence="6">
    <location>
        <begin position="218"/>
        <end position="236"/>
    </location>
</feature>
<accession>A0ABP6LLH2</accession>
<dbReference type="InterPro" id="IPR037185">
    <property type="entry name" value="EmrE-like"/>
</dbReference>
<dbReference type="PANTHER" id="PTHR32322:SF2">
    <property type="entry name" value="EAMA DOMAIN-CONTAINING PROTEIN"/>
    <property type="match status" value="1"/>
</dbReference>
<evidence type="ECO:0000313" key="8">
    <source>
        <dbReference type="EMBL" id="GAA3042862.1"/>
    </source>
</evidence>